<accession>A0A177N9G1</accession>
<comment type="caution">
    <text evidence="1">The sequence shown here is derived from an EMBL/GenBank/DDBJ whole genome shotgun (WGS) entry which is preliminary data.</text>
</comment>
<sequence>MRWVWTNKHLTALSTFLHRGGLGLLLGYAATAGAAPAPLFQNRFFTLSQTAELLCATSQQQYTPTAALADIIRFYETEHPGLRSQAVAVLTDHKNQDHLDDLADYREDCAGNAAGELCVLEKYWGDREAAWRALALFYDTKTVVKHSDDYRYEVKRFSADHLRIFEKAIRKIPAFLRQSISKAKPVDKLEQEIADKPTAMQQLIRDAFQEDYKNSIWQDHTHPLTLVPGIGFRSQTVAQVFSGQNLIVFTVKAFDKGKEGGSYRDIGVQYLVDFRLPIVVHEIAHTIDNFHFWNGEDDLYFFYKYHKISNDADIMKTIAEAQLALWPSKWFEAFEYLGEVNQGRYDGNTQEKLAELVAQYILIPERLQQSAPAAYRWLRDDIFRGIEYQGYDRCERPLTKPLSWWQYATGKMLGQ</sequence>
<dbReference type="Proteomes" id="UP000077857">
    <property type="component" value="Unassembled WGS sequence"/>
</dbReference>
<name>A0A177N9G1_9GAMM</name>
<organism evidence="1 2">
    <name type="scientific">Methylomonas koyamae</name>
    <dbReference type="NCBI Taxonomy" id="702114"/>
    <lineage>
        <taxon>Bacteria</taxon>
        <taxon>Pseudomonadati</taxon>
        <taxon>Pseudomonadota</taxon>
        <taxon>Gammaproteobacteria</taxon>
        <taxon>Methylococcales</taxon>
        <taxon>Methylococcaceae</taxon>
        <taxon>Methylomonas</taxon>
    </lineage>
</organism>
<protein>
    <submittedName>
        <fullName evidence="1">Uncharacterized protein</fullName>
    </submittedName>
</protein>
<proteinExistence type="predicted"/>
<dbReference type="EMBL" id="LUUJ01000087">
    <property type="protein sequence ID" value="OAI14587.1"/>
    <property type="molecule type" value="Genomic_DNA"/>
</dbReference>
<evidence type="ECO:0000313" key="1">
    <source>
        <dbReference type="EMBL" id="OAI14587.1"/>
    </source>
</evidence>
<dbReference type="AlphaFoldDB" id="A0A177N9G1"/>
<reference evidence="1 2" key="1">
    <citation type="submission" date="2016-03" db="EMBL/GenBank/DDBJ databases">
        <authorList>
            <person name="Ploux O."/>
        </authorList>
    </citation>
    <scope>NUCLEOTIDE SEQUENCE [LARGE SCALE GENOMIC DNA]</scope>
    <source>
        <strain evidence="1 2">R-45378</strain>
    </source>
</reference>
<evidence type="ECO:0000313" key="2">
    <source>
        <dbReference type="Proteomes" id="UP000077857"/>
    </source>
</evidence>
<gene>
    <name evidence="1" type="ORF">A1507_14940</name>
</gene>